<dbReference type="STRING" id="159449.B4N89_04450"/>
<keyword evidence="6" id="KW-0511">Multifunctional enzyme</keyword>
<dbReference type="InterPro" id="IPR057326">
    <property type="entry name" value="KR_dom"/>
</dbReference>
<dbReference type="InterPro" id="IPR001227">
    <property type="entry name" value="Ac_transferase_dom_sf"/>
</dbReference>
<evidence type="ECO:0000256" key="6">
    <source>
        <dbReference type="ARBA" id="ARBA00023268"/>
    </source>
</evidence>
<dbReference type="SMART" id="SM00827">
    <property type="entry name" value="PKS_AT"/>
    <property type="match status" value="2"/>
</dbReference>
<dbReference type="InterPro" id="IPR011032">
    <property type="entry name" value="GroES-like_sf"/>
</dbReference>
<dbReference type="SMART" id="SM00826">
    <property type="entry name" value="PKS_DH"/>
    <property type="match status" value="1"/>
</dbReference>
<dbReference type="InterPro" id="IPR042104">
    <property type="entry name" value="PKS_dehydratase_sf"/>
</dbReference>
<dbReference type="Pfam" id="PF02801">
    <property type="entry name" value="Ketoacyl-synt_C"/>
    <property type="match status" value="2"/>
</dbReference>
<dbReference type="Gene3D" id="3.40.50.11460">
    <property type="match status" value="1"/>
</dbReference>
<dbReference type="GO" id="GO:0004312">
    <property type="term" value="F:fatty acid synthase activity"/>
    <property type="evidence" value="ECO:0007669"/>
    <property type="project" value="TreeGrafter"/>
</dbReference>
<feature type="region of interest" description="C-terminal hotdog fold" evidence="8">
    <location>
        <begin position="2062"/>
        <end position="2200"/>
    </location>
</feature>
<keyword evidence="14" id="KW-1185">Reference proteome</keyword>
<dbReference type="FunFam" id="3.40.366.10:FF:000002">
    <property type="entry name" value="Probable polyketide synthase 2"/>
    <property type="match status" value="2"/>
</dbReference>
<dbReference type="FunFam" id="3.40.50.720:FF:000209">
    <property type="entry name" value="Polyketide synthase Pks12"/>
    <property type="match status" value="1"/>
</dbReference>
<dbReference type="SUPFAM" id="SSF52151">
    <property type="entry name" value="FabD/lysophospholipase-like"/>
    <property type="match status" value="2"/>
</dbReference>
<dbReference type="Pfam" id="PF00550">
    <property type="entry name" value="PP-binding"/>
    <property type="match status" value="2"/>
</dbReference>
<dbReference type="InterPro" id="IPR009081">
    <property type="entry name" value="PP-bd_ACP"/>
</dbReference>
<protein>
    <recommendedName>
        <fullName evidence="15">Polyketide synthase</fullName>
    </recommendedName>
</protein>
<dbReference type="Pfam" id="PF00109">
    <property type="entry name" value="ketoacyl-synt"/>
    <property type="match status" value="2"/>
</dbReference>
<feature type="domain" description="Ketosynthase family 3 (KS3)" evidence="11">
    <location>
        <begin position="1028"/>
        <end position="1456"/>
    </location>
</feature>
<evidence type="ECO:0000256" key="4">
    <source>
        <dbReference type="ARBA" id="ARBA00022679"/>
    </source>
</evidence>
<dbReference type="SUPFAM" id="SSF50129">
    <property type="entry name" value="GroES-like"/>
    <property type="match status" value="1"/>
</dbReference>
<dbReference type="InterPro" id="IPR014031">
    <property type="entry name" value="Ketoacyl_synth_C"/>
</dbReference>
<dbReference type="FunFam" id="3.90.180.10:FF:000032">
    <property type="entry name" value="Probable polyketide synthase pks1"/>
    <property type="match status" value="1"/>
</dbReference>
<dbReference type="FunFam" id="3.40.47.10:FF:000019">
    <property type="entry name" value="Polyketide synthase type I"/>
    <property type="match status" value="1"/>
</dbReference>
<dbReference type="InterPro" id="IPR016036">
    <property type="entry name" value="Malonyl_transacylase_ACP-bd"/>
</dbReference>
<evidence type="ECO:0000256" key="5">
    <source>
        <dbReference type="ARBA" id="ARBA00023194"/>
    </source>
</evidence>
<feature type="compositionally biased region" description="Low complexity" evidence="9">
    <location>
        <begin position="2047"/>
        <end position="2056"/>
    </location>
</feature>
<dbReference type="EMBL" id="MWQN01000001">
    <property type="protein sequence ID" value="OPC84804.1"/>
    <property type="molecule type" value="Genomic_DNA"/>
</dbReference>
<dbReference type="SMART" id="SM00829">
    <property type="entry name" value="PKS_ER"/>
    <property type="match status" value="1"/>
</dbReference>
<feature type="domain" description="PKS/mFAS DH" evidence="12">
    <location>
        <begin position="1927"/>
        <end position="2200"/>
    </location>
</feature>
<keyword evidence="3" id="KW-0597">Phosphoprotein</keyword>
<dbReference type="InterPro" id="IPR016039">
    <property type="entry name" value="Thiolase-like"/>
</dbReference>
<accession>A0A1T3P6X1</accession>
<dbReference type="Gene3D" id="3.40.47.10">
    <property type="match status" value="2"/>
</dbReference>
<reference evidence="13 14" key="1">
    <citation type="submission" date="2017-03" db="EMBL/GenBank/DDBJ databases">
        <title>Draft genome sequence of Streptomyces scabrisporus NF3, endophyte isolated from Amphipterygium adstringens.</title>
        <authorList>
            <person name="Vazquez M."/>
            <person name="Ceapa C.D."/>
            <person name="Rodriguez Luna D."/>
            <person name="Sanchez Esquivel S."/>
        </authorList>
    </citation>
    <scope>NUCLEOTIDE SEQUENCE [LARGE SCALE GENOMIC DNA]</scope>
    <source>
        <strain evidence="13 14">NF3</strain>
    </source>
</reference>
<dbReference type="InterPro" id="IPR049900">
    <property type="entry name" value="PKS_mFAS_DH"/>
</dbReference>
<dbReference type="PROSITE" id="PS52019">
    <property type="entry name" value="PKS_MFAS_DH"/>
    <property type="match status" value="1"/>
</dbReference>
<evidence type="ECO:0000313" key="14">
    <source>
        <dbReference type="Proteomes" id="UP000190037"/>
    </source>
</evidence>
<dbReference type="OrthoDB" id="9778690at2"/>
<dbReference type="Pfam" id="PF00698">
    <property type="entry name" value="Acyl_transf_1"/>
    <property type="match status" value="2"/>
</dbReference>
<dbReference type="PANTHER" id="PTHR43775:SF51">
    <property type="entry name" value="INACTIVE PHENOLPHTHIOCEROL SYNTHESIS POLYKETIDE SYNTHASE TYPE I PKS1-RELATED"/>
    <property type="match status" value="1"/>
</dbReference>
<sequence length="3193" mass="330583">MTTSENTAGDRDRHGGAIAVIGTACRLPGAADPAAFWRLLADGVDAVGEAGAERRRGADLRPGGYLDRVDTFDAAFFGISPREADAMDPHQRLALELGWEAAEDAGLLPESLAGTRAGVFVGAIAGDWSTVVHRYGTDAITRHTFTGVARALIANRLSWALDLHGPSLTVDTAQSSSLVAVHLACESLRSGESTVAFAGGVHLNLAAESTVAAERFGALSPDHRSFAFDARANGFVRGEGGAVLLLKPLERALADGDPIHAVIHGSAITSDGDTDGLTVPDVGAQTDVLRRAASAAGVAPDRIQYVELHGTGTRVGDPIEAAALGTAYGAGRTGADRLAVGSVKTNIGHLEGASGIVGLLKTVLGIRRRTLPASLHHTSANPATDPAGNGLRVLTEAGPWPRPDRPLLAGVSSFGMGGTNCHVVVGEAPAVVADEVPEGEAPAPEGPRALVASVLPWPLSARDPRALPGQAGRLAAVDAAPGDVALTLAAHRTAFAHRAVLLGEESAELRDAAGALAAGLPSADAVTGVAHPHTSTVFVFPGQGSQWIGMARQLRAESPVFAAHLDACADALAPHVDWSPHDVLRDVPGAPGLDRVDVVQPALFAVMVSLARLWEAFGVRPDAVIGHSQGEIAAAHIAGALTLADAARLVARRSLLLAGLAPGGGMASIPLPADEVRAAPTVRAGRIAIAAINGPSSTVVSGDRDALDTLLADYTEAGVDVRSIPVDYASHSAHVEPLRADLARELEALAPVSSDIAFYSTVTGGPLDTAGLDADYWYRNLRGTVRFEDAVRAALADGRRVFVESSPHPVLTMGLRQILDEAGSADAAAALTVGTLRRDDGGARRLVTSLAQAYVHGVPVDWTAALPADARRTELPTYAFLPTPHWIAEPAATPRDAPAAGSTRAGDIGAVNSATENGSSHLGDGPGHAAPDPLALVRATAAVVLGHAGPGAVDPDRTFKDLGFDSVGALEFRDRLTAASGTALSASLTFDHPTPRAVAAHLAHRTAGTVPADGGGPGTGPAPAAPEDDPIVIVAAGGRWPGGADTPEALWDLLATGTDTIGPFPTNRGWDLDALHDPDPGPGRPGTTYVRAGGFLHAADTFDAGFFGISPREAAAMDPQQRLLLETAWEVVERAGIAPSTLRGTRAGVFVGAMPQEYGPRLHEASEDHAGHLLTGALTSVASGRLAYTLGLEGPALTIDTACSSSLVALHLAARSLRAGECTLALAGGVTVMSTPGMFTEFARQRGLAPDGRCKPFAAAADGTAWAEGAALVLLERHSDARRNGHPVLAVLRGSAINQDGASNGLTAPNGPAQQRVIRAALHDAGLSPAEVDAVEAHGTGTTLGDPIEAEALLSTYGADRPADRPLLVGSVKSNLGHTQAAAGVTGVIALIEAMRHGELPRTLHLDAPSPHVDWARGGVRLLAEPTPWPDADRPRRAAVSSFGISGTNAHVILEQAPIEARPTAATQDDAGPWTLSAASAEALPAQAARLRTHLAERPDLALGDLALALAGTRDTLAHRAVITGGGRDDLLRGLDALVDGLDAANLIEGAARPSAPLAVLFSGQGSQRVGMGRELYAAEPVFGRALDEALAHLDAALDRPLRDLLFAEPDSAEAALLGETAYTQPALFAIETALYRLVEAYGVRADHLIGHSIGELTAAHIAGVLDLPDAAALVVARGRLMGRIPATGAMIALQGTEDEIAALIAEHPTEVGIAAVNGPDSVVISGTADLVEALADRWRAAGRKSRRLRVSHAFHSPHMDAVLDEFRAVAAGVRFGTPRIPIVSNVTGDLADAAELADPDYWVRHIREAVRFRDGIRRLADLGTTTFLELGPDAVLTALALANLDDPSAVVVAALRADRPEPTTFTHALARLHVTGTPVDWTTTRGRREPGRVDLPTYAFRRRRHWLDPSRASADPTSAGLDPSEHPFLGADLTRADGSGRVWTGTLSTTNRPWLADHAVQDTVLLPGTAFVDLALYAAERTGAGGVGELVLAEPLVLPDAAPVRIELAVGAEQPDGTRALTVHSRAAGTETWTRHATGRLDPARDTTPAPTDTAWPPPGASPIDVVDVYDRLAALGYHYGPTFQGLIAAWQAGDDLLAEVELPEPVEEIGHRVHPALLDAALHAVVALLPGTDPAAPTRLPFAWAGAAAHTAGARELRVRISPIGPDTIALAATDDRGTPVVTIDRLTLRAIPAERLATRPGAPGSGADSAADSWYRVDWMPVPPGESVAADDGWVILGETADPFGLTTLAEADDRPVVFHPDLDALRAALAAGAARPARVLVPFARPVPELGTVVAAHAVTERAVTLLGTWLADPALGDITPVLLTREAIATHPGEDVRDPTAAGLWGLVRAAAGEHPGRLRVLDLDIHPDSLAALPAALAGPETQLALRAGDILAPRLARVRPDDALEPPRAQEPWRLDVTEPGTIDNVAMLPAPEAGAPLAPGQVRIALRAAGLNFRDVLIALGVYPGAARIGAEGAGRVLEVAPDVTDLAVGDRVMGLLPGVLGSQAVVDHRLLTPIPAGWTYAQAATVPVAFLTAYHGLVELAGLRAGESVLVHAATGGVGTAAVQLARHLGADVHGTASPAKWPTLRAQGLPDERIASSRTLDFEDRFRAGTAGRGVDIVLNALAREFTDASLRLLAPGGRFVELGKTDPRDPAEVRAAHPGIDYRAFDLLTLDPAHIAHMLRVLAPLFASGTLTPLPVTAWDARHAIPALRRLSQARHTGKLVLTIAPTPTPFDPAGTVLITGGTGTLGALAARRLVAEHGARHLLLVGRHGPSAPGATELRAELAAAGASVEIAACDVADPTALAELLDGIATAHPLTAIVHTAGVVADGALTGTDPDRLHAVLRPKVDAAWHLHTLTADLDLSAFVLYSSAVGVLGNPGQSAYAAANTFLDALAHHRHSLGLAATSIGWGHWAEAGGLAAHLTDVDRRRLAGSGLAPMRTDTALDLLDRALDTPLPAPIAARIDTGTLRPDAAVGVLAGLTRAAGQARVPAQRGAARTTRKPAAGLRDRLAGRPVDEQRRELLLFVRQTAAAVLGHDGPAAIAPERGFMEAEFDSLGAIELRNRINAGTGLDLPSTLAFDHPTPIALAEHLRDLLAPAPAAPDGGRLLDELDRWQVSLADLLNAGAGTDEGFRADAVARLYELLGRLGVAAPEDPTSAVIARLGAGTDDDLFDFIDNELGIS</sequence>
<dbReference type="Gene3D" id="3.10.129.110">
    <property type="entry name" value="Polyketide synthase dehydratase"/>
    <property type="match status" value="1"/>
</dbReference>
<dbReference type="Pfam" id="PF21089">
    <property type="entry name" value="PKS_DH_N"/>
    <property type="match status" value="1"/>
</dbReference>
<proteinExistence type="predicted"/>
<evidence type="ECO:0000256" key="2">
    <source>
        <dbReference type="ARBA" id="ARBA00022450"/>
    </source>
</evidence>
<dbReference type="PANTHER" id="PTHR43775">
    <property type="entry name" value="FATTY ACID SYNTHASE"/>
    <property type="match status" value="1"/>
</dbReference>
<dbReference type="SUPFAM" id="SSF47336">
    <property type="entry name" value="ACP-like"/>
    <property type="match status" value="2"/>
</dbReference>
<dbReference type="Gene3D" id="3.40.50.720">
    <property type="entry name" value="NAD(P)-binding Rossmann-like Domain"/>
    <property type="match status" value="1"/>
</dbReference>
<dbReference type="GO" id="GO:0004315">
    <property type="term" value="F:3-oxoacyl-[acyl-carrier-protein] synthase activity"/>
    <property type="evidence" value="ECO:0007669"/>
    <property type="project" value="InterPro"/>
</dbReference>
<feature type="domain" description="Carrier" evidence="10">
    <location>
        <begin position="3031"/>
        <end position="3106"/>
    </location>
</feature>
<evidence type="ECO:0008006" key="15">
    <source>
        <dbReference type="Google" id="ProtNLM"/>
    </source>
</evidence>
<dbReference type="SUPFAM" id="SSF55048">
    <property type="entry name" value="Probable ACP-binding domain of malonyl-CoA ACP transacylase"/>
    <property type="match status" value="2"/>
</dbReference>
<evidence type="ECO:0000259" key="11">
    <source>
        <dbReference type="PROSITE" id="PS52004"/>
    </source>
</evidence>
<dbReference type="RefSeq" id="WP_078979107.1">
    <property type="nucleotide sequence ID" value="NZ_MWQN01000001.1"/>
</dbReference>
<keyword evidence="2" id="KW-0596">Phosphopantetheine</keyword>
<dbReference type="GO" id="GO:0071770">
    <property type="term" value="P:DIM/DIP cell wall layer assembly"/>
    <property type="evidence" value="ECO:0007669"/>
    <property type="project" value="TreeGrafter"/>
</dbReference>
<evidence type="ECO:0000259" key="12">
    <source>
        <dbReference type="PROSITE" id="PS52019"/>
    </source>
</evidence>
<dbReference type="InterPro" id="IPR036736">
    <property type="entry name" value="ACP-like_sf"/>
</dbReference>
<dbReference type="CDD" id="cd00833">
    <property type="entry name" value="PKS"/>
    <property type="match status" value="2"/>
</dbReference>
<dbReference type="SUPFAM" id="SSF53901">
    <property type="entry name" value="Thiolase-like"/>
    <property type="match status" value="2"/>
</dbReference>
<dbReference type="SMART" id="SM00825">
    <property type="entry name" value="PKS_KS"/>
    <property type="match status" value="2"/>
</dbReference>
<evidence type="ECO:0000259" key="10">
    <source>
        <dbReference type="PROSITE" id="PS50075"/>
    </source>
</evidence>
<keyword evidence="7" id="KW-0012">Acyltransferase</keyword>
<dbReference type="GO" id="GO:0016491">
    <property type="term" value="F:oxidoreductase activity"/>
    <property type="evidence" value="ECO:0007669"/>
    <property type="project" value="InterPro"/>
</dbReference>
<comment type="caution">
    <text evidence="13">The sequence shown here is derived from an EMBL/GenBank/DDBJ whole genome shotgun (WGS) entry which is preliminary data.</text>
</comment>
<evidence type="ECO:0000256" key="7">
    <source>
        <dbReference type="ARBA" id="ARBA00023315"/>
    </source>
</evidence>
<dbReference type="InterPro" id="IPR020807">
    <property type="entry name" value="PKS_DH"/>
</dbReference>
<keyword evidence="5" id="KW-0045">Antibiotic biosynthesis</keyword>
<dbReference type="InterPro" id="IPR013968">
    <property type="entry name" value="PKS_KR"/>
</dbReference>
<dbReference type="PROSITE" id="PS00606">
    <property type="entry name" value="KS3_1"/>
    <property type="match status" value="1"/>
</dbReference>
<feature type="region of interest" description="Disordered" evidence="9">
    <location>
        <begin position="911"/>
        <end position="930"/>
    </location>
</feature>
<dbReference type="SUPFAM" id="SSF51735">
    <property type="entry name" value="NAD(P)-binding Rossmann-fold domains"/>
    <property type="match status" value="3"/>
</dbReference>
<dbReference type="Pfam" id="PF14765">
    <property type="entry name" value="PS-DH"/>
    <property type="match status" value="1"/>
</dbReference>
<dbReference type="GO" id="GO:0005737">
    <property type="term" value="C:cytoplasm"/>
    <property type="evidence" value="ECO:0007669"/>
    <property type="project" value="TreeGrafter"/>
</dbReference>
<name>A0A1T3P6X1_9ACTN</name>
<dbReference type="GO" id="GO:0006633">
    <property type="term" value="P:fatty acid biosynthetic process"/>
    <property type="evidence" value="ECO:0007669"/>
    <property type="project" value="InterPro"/>
</dbReference>
<dbReference type="Proteomes" id="UP000190037">
    <property type="component" value="Unassembled WGS sequence"/>
</dbReference>
<dbReference type="Gene3D" id="3.30.70.3290">
    <property type="match status" value="2"/>
</dbReference>
<feature type="region of interest" description="Disordered" evidence="9">
    <location>
        <begin position="1007"/>
        <end position="1028"/>
    </location>
</feature>
<comment type="pathway">
    <text evidence="1">Antibiotic biosynthesis.</text>
</comment>
<feature type="domain" description="Carrier" evidence="10">
    <location>
        <begin position="931"/>
        <end position="1006"/>
    </location>
</feature>
<dbReference type="GO" id="GO:0031177">
    <property type="term" value="F:phosphopantetheine binding"/>
    <property type="evidence" value="ECO:0007669"/>
    <property type="project" value="InterPro"/>
</dbReference>
<dbReference type="InterPro" id="IPR013154">
    <property type="entry name" value="ADH-like_N"/>
</dbReference>
<dbReference type="InterPro" id="IPR050091">
    <property type="entry name" value="PKS_NRPS_Biosynth_Enz"/>
</dbReference>
<feature type="active site" description="Proton acceptor; for dehydratase activity" evidence="8">
    <location>
        <position position="1959"/>
    </location>
</feature>
<dbReference type="SMR" id="A0A1T3P6X1"/>
<evidence type="ECO:0000256" key="9">
    <source>
        <dbReference type="SAM" id="MobiDB-lite"/>
    </source>
</evidence>
<dbReference type="Gene3D" id="3.40.366.10">
    <property type="entry name" value="Malonyl-Coenzyme A Acyl Carrier Protein, domain 2"/>
    <property type="match status" value="2"/>
</dbReference>
<dbReference type="InterPro" id="IPR020841">
    <property type="entry name" value="PKS_Beta-ketoAc_synthase_dom"/>
</dbReference>
<dbReference type="InterPro" id="IPR020843">
    <property type="entry name" value="ER"/>
</dbReference>
<gene>
    <name evidence="13" type="ORF">B4N89_04450</name>
</gene>
<dbReference type="InterPro" id="IPR049552">
    <property type="entry name" value="PKS_DH_N"/>
</dbReference>
<feature type="region of interest" description="Disordered" evidence="9">
    <location>
        <begin position="2041"/>
        <end position="2060"/>
    </location>
</feature>
<dbReference type="SMART" id="SM01294">
    <property type="entry name" value="PKS_PP_betabranch"/>
    <property type="match status" value="1"/>
</dbReference>
<dbReference type="GO" id="GO:0005886">
    <property type="term" value="C:plasma membrane"/>
    <property type="evidence" value="ECO:0007669"/>
    <property type="project" value="TreeGrafter"/>
</dbReference>
<feature type="region of interest" description="N-terminal hotdog fold" evidence="8">
    <location>
        <begin position="1927"/>
        <end position="2049"/>
    </location>
</feature>
<dbReference type="InterPro" id="IPR016035">
    <property type="entry name" value="Acyl_Trfase/lysoPLipase"/>
</dbReference>
<dbReference type="InterPro" id="IPR032821">
    <property type="entry name" value="PKS_assoc"/>
</dbReference>
<dbReference type="Pfam" id="PF08659">
    <property type="entry name" value="KR"/>
    <property type="match status" value="1"/>
</dbReference>
<feature type="active site" description="Proton donor; for dehydratase activity" evidence="8">
    <location>
        <position position="2121"/>
    </location>
</feature>
<dbReference type="InterPro" id="IPR036291">
    <property type="entry name" value="NAD(P)-bd_dom_sf"/>
</dbReference>
<dbReference type="PROSITE" id="PS50075">
    <property type="entry name" value="CARRIER"/>
    <property type="match status" value="2"/>
</dbReference>
<organism evidence="13 14">
    <name type="scientific">Embleya scabrispora</name>
    <dbReference type="NCBI Taxonomy" id="159449"/>
    <lineage>
        <taxon>Bacteria</taxon>
        <taxon>Bacillati</taxon>
        <taxon>Actinomycetota</taxon>
        <taxon>Actinomycetes</taxon>
        <taxon>Kitasatosporales</taxon>
        <taxon>Streptomycetaceae</taxon>
        <taxon>Embleya</taxon>
    </lineage>
</organism>
<dbReference type="CDD" id="cd05195">
    <property type="entry name" value="enoyl_red"/>
    <property type="match status" value="1"/>
</dbReference>
<dbReference type="Pfam" id="PF13602">
    <property type="entry name" value="ADH_zinc_N_2"/>
    <property type="match status" value="1"/>
</dbReference>
<feature type="domain" description="Ketosynthase family 3 (KS3)" evidence="11">
    <location>
        <begin position="15"/>
        <end position="427"/>
    </location>
</feature>
<dbReference type="InterPro" id="IPR020806">
    <property type="entry name" value="PKS_PP-bd"/>
</dbReference>
<dbReference type="InterPro" id="IPR014043">
    <property type="entry name" value="Acyl_transferase_dom"/>
</dbReference>
<keyword evidence="4" id="KW-0808">Transferase</keyword>
<dbReference type="GO" id="GO:0033068">
    <property type="term" value="P:macrolide biosynthetic process"/>
    <property type="evidence" value="ECO:0007669"/>
    <property type="project" value="UniProtKB-ARBA"/>
</dbReference>
<evidence type="ECO:0000313" key="13">
    <source>
        <dbReference type="EMBL" id="OPC84804.1"/>
    </source>
</evidence>
<dbReference type="SMART" id="SM00823">
    <property type="entry name" value="PKS_PP"/>
    <property type="match status" value="2"/>
</dbReference>
<dbReference type="InterPro" id="IPR014030">
    <property type="entry name" value="Ketoacyl_synth_N"/>
</dbReference>
<dbReference type="InterPro" id="IPR018201">
    <property type="entry name" value="Ketoacyl_synth_AS"/>
</dbReference>
<dbReference type="Pfam" id="PF08240">
    <property type="entry name" value="ADH_N"/>
    <property type="match status" value="1"/>
</dbReference>
<dbReference type="PROSITE" id="PS52004">
    <property type="entry name" value="KS3_2"/>
    <property type="match status" value="2"/>
</dbReference>
<dbReference type="CDD" id="cd08956">
    <property type="entry name" value="KR_3_FAS_SDR_x"/>
    <property type="match status" value="1"/>
</dbReference>
<dbReference type="SMART" id="SM00822">
    <property type="entry name" value="PKS_KR"/>
    <property type="match status" value="1"/>
</dbReference>
<dbReference type="Gene3D" id="1.10.1200.10">
    <property type="entry name" value="ACP-like"/>
    <property type="match status" value="2"/>
</dbReference>
<dbReference type="InterPro" id="IPR049551">
    <property type="entry name" value="PKS_DH_C"/>
</dbReference>
<evidence type="ECO:0000256" key="1">
    <source>
        <dbReference type="ARBA" id="ARBA00004792"/>
    </source>
</evidence>
<dbReference type="Gene3D" id="3.90.180.10">
    <property type="entry name" value="Medium-chain alcohol dehydrogenases, catalytic domain"/>
    <property type="match status" value="1"/>
</dbReference>
<dbReference type="Pfam" id="PF16197">
    <property type="entry name" value="KAsynt_C_assoc"/>
    <property type="match status" value="2"/>
</dbReference>
<evidence type="ECO:0000256" key="8">
    <source>
        <dbReference type="PROSITE-ProRule" id="PRU01363"/>
    </source>
</evidence>
<evidence type="ECO:0000256" key="3">
    <source>
        <dbReference type="ARBA" id="ARBA00022553"/>
    </source>
</evidence>